<protein>
    <submittedName>
        <fullName evidence="3">Uncharacterized protein</fullName>
    </submittedName>
</protein>
<feature type="region of interest" description="Disordered" evidence="1">
    <location>
        <begin position="134"/>
        <end position="200"/>
    </location>
</feature>
<dbReference type="EMBL" id="BAAAQN010000024">
    <property type="protein sequence ID" value="GAA2036730.1"/>
    <property type="molecule type" value="Genomic_DNA"/>
</dbReference>
<evidence type="ECO:0000256" key="2">
    <source>
        <dbReference type="SAM" id="Phobius"/>
    </source>
</evidence>
<gene>
    <name evidence="3" type="ORF">GCM10009839_42200</name>
</gene>
<keyword evidence="4" id="KW-1185">Reference proteome</keyword>
<feature type="region of interest" description="Disordered" evidence="1">
    <location>
        <begin position="1"/>
        <end position="108"/>
    </location>
</feature>
<accession>A0ABP5FYH3</accession>
<sequence length="366" mass="38268">MLSAMSEQPPWETHIQPGWGTPQPQPQQPPQQQPPQQGGGWNQGPYAPPQQYPPQYDAPPQYTAPPSASGVNQYPGFGQPPAPPQFTPPQMPGQPSQNDTPPPKGNRRGIVFIAIGTVAIVGAAAAIYFVTNKKDDKKPDSAPTKAATTASAAASTAATPDQTASSFPDNSYTSSASGTPTTAATTGAPGGASLDKDTTDKTPFTQAGMVASTFTDSKKVAYTLKAAGPKPCDKVGDTIVEPIVKSAKCTEFMAASWTDPENKVIVSAMIIPYPDAATAQKVYQKLSVAHTGDYNQWCPPAGQPGADACGKLAKATTATREGKFGSFHRYLLITTAVYADLRSDESQKDLLNAAADGAFQNTLPGQ</sequence>
<comment type="caution">
    <text evidence="3">The sequence shown here is derived from an EMBL/GenBank/DDBJ whole genome shotgun (WGS) entry which is preliminary data.</text>
</comment>
<feature type="compositionally biased region" description="Low complexity" evidence="1">
    <location>
        <begin position="173"/>
        <end position="193"/>
    </location>
</feature>
<feature type="transmembrane region" description="Helical" evidence="2">
    <location>
        <begin position="110"/>
        <end position="130"/>
    </location>
</feature>
<evidence type="ECO:0000256" key="1">
    <source>
        <dbReference type="SAM" id="MobiDB-lite"/>
    </source>
</evidence>
<dbReference type="Proteomes" id="UP001500751">
    <property type="component" value="Unassembled WGS sequence"/>
</dbReference>
<feature type="compositionally biased region" description="Pro residues" evidence="1">
    <location>
        <begin position="78"/>
        <end position="92"/>
    </location>
</feature>
<reference evidence="4" key="1">
    <citation type="journal article" date="2019" name="Int. J. Syst. Evol. Microbiol.">
        <title>The Global Catalogue of Microorganisms (GCM) 10K type strain sequencing project: providing services to taxonomists for standard genome sequencing and annotation.</title>
        <authorList>
            <consortium name="The Broad Institute Genomics Platform"/>
            <consortium name="The Broad Institute Genome Sequencing Center for Infectious Disease"/>
            <person name="Wu L."/>
            <person name="Ma J."/>
        </authorList>
    </citation>
    <scope>NUCLEOTIDE SEQUENCE [LARGE SCALE GENOMIC DNA]</scope>
    <source>
        <strain evidence="4">JCM 16014</strain>
    </source>
</reference>
<feature type="compositionally biased region" description="Low complexity" evidence="1">
    <location>
        <begin position="141"/>
        <end position="166"/>
    </location>
</feature>
<evidence type="ECO:0000313" key="3">
    <source>
        <dbReference type="EMBL" id="GAA2036730.1"/>
    </source>
</evidence>
<keyword evidence="2" id="KW-1133">Transmembrane helix</keyword>
<feature type="compositionally biased region" description="Low complexity" evidence="1">
    <location>
        <begin position="53"/>
        <end position="66"/>
    </location>
</feature>
<keyword evidence="2" id="KW-0812">Transmembrane</keyword>
<proteinExistence type="predicted"/>
<name>A0ABP5FYH3_9ACTN</name>
<organism evidence="3 4">
    <name type="scientific">Catenulispora yoronensis</name>
    <dbReference type="NCBI Taxonomy" id="450799"/>
    <lineage>
        <taxon>Bacteria</taxon>
        <taxon>Bacillati</taxon>
        <taxon>Actinomycetota</taxon>
        <taxon>Actinomycetes</taxon>
        <taxon>Catenulisporales</taxon>
        <taxon>Catenulisporaceae</taxon>
        <taxon>Catenulispora</taxon>
    </lineage>
</organism>
<evidence type="ECO:0000313" key="4">
    <source>
        <dbReference type="Proteomes" id="UP001500751"/>
    </source>
</evidence>
<keyword evidence="2" id="KW-0472">Membrane</keyword>
<feature type="compositionally biased region" description="Pro residues" evidence="1">
    <location>
        <begin position="23"/>
        <end position="33"/>
    </location>
</feature>